<dbReference type="Proteomes" id="UP000324748">
    <property type="component" value="Unassembled WGS sequence"/>
</dbReference>
<evidence type="ECO:0000313" key="4">
    <source>
        <dbReference type="Proteomes" id="UP000325313"/>
    </source>
</evidence>
<organism evidence="2 4">
    <name type="scientific">Puccinia graminis f. sp. tritici</name>
    <dbReference type="NCBI Taxonomy" id="56615"/>
    <lineage>
        <taxon>Eukaryota</taxon>
        <taxon>Fungi</taxon>
        <taxon>Dikarya</taxon>
        <taxon>Basidiomycota</taxon>
        <taxon>Pucciniomycotina</taxon>
        <taxon>Pucciniomycetes</taxon>
        <taxon>Pucciniales</taxon>
        <taxon>Pucciniaceae</taxon>
        <taxon>Puccinia</taxon>
    </lineage>
</organism>
<sequence>MAGVCTRRGSSPSGFPWGNNILGAKGLRVLMKITMLFAALSAASGAFAAPAQAAAAAKDLSIGAGVGIGIGAGVGPYGYPYGAYPGWGGYNYYPYGGYPYSGYPYGYRYYQW</sequence>
<dbReference type="AlphaFoldDB" id="A0A5B0NR60"/>
<dbReference type="EMBL" id="VSWC01000184">
    <property type="protein sequence ID" value="KAA1067929.1"/>
    <property type="molecule type" value="Genomic_DNA"/>
</dbReference>
<evidence type="ECO:0000313" key="2">
    <source>
        <dbReference type="EMBL" id="KAA1091721.1"/>
    </source>
</evidence>
<accession>A0A5B0NR60</accession>
<reference evidence="3 4" key="1">
    <citation type="submission" date="2019-05" db="EMBL/GenBank/DDBJ databases">
        <title>Emergence of the Ug99 lineage of the wheat stem rust pathogen through somatic hybridization.</title>
        <authorList>
            <person name="Li F."/>
            <person name="Upadhyaya N.M."/>
            <person name="Sperschneider J."/>
            <person name="Matny O."/>
            <person name="Nguyen-Phuc H."/>
            <person name="Mago R."/>
            <person name="Raley C."/>
            <person name="Miller M.E."/>
            <person name="Silverstein K.A.T."/>
            <person name="Henningsen E."/>
            <person name="Hirsch C.D."/>
            <person name="Visser B."/>
            <person name="Pretorius Z.A."/>
            <person name="Steffenson B.J."/>
            <person name="Schwessinger B."/>
            <person name="Dodds P.N."/>
            <person name="Figueroa M."/>
        </authorList>
    </citation>
    <scope>NUCLEOTIDE SEQUENCE [LARGE SCALE GENOMIC DNA]</scope>
    <source>
        <strain evidence="1">21-0</strain>
        <strain evidence="2 4">Ug99</strain>
    </source>
</reference>
<dbReference type="EMBL" id="VDEP01000383">
    <property type="protein sequence ID" value="KAA1091721.1"/>
    <property type="molecule type" value="Genomic_DNA"/>
</dbReference>
<keyword evidence="3" id="KW-1185">Reference proteome</keyword>
<protein>
    <submittedName>
        <fullName evidence="2">Uncharacterized protein</fullName>
    </submittedName>
</protein>
<gene>
    <name evidence="1" type="ORF">PGT21_021804</name>
    <name evidence="2" type="ORF">PGTUg99_004941</name>
</gene>
<comment type="caution">
    <text evidence="2">The sequence shown here is derived from an EMBL/GenBank/DDBJ whole genome shotgun (WGS) entry which is preliminary data.</text>
</comment>
<name>A0A5B0NR60_PUCGR</name>
<dbReference type="EMBL" id="VDEP01000383">
    <property type="protein sequence ID" value="KAA1091722.1"/>
    <property type="molecule type" value="Genomic_DNA"/>
</dbReference>
<dbReference type="Proteomes" id="UP000325313">
    <property type="component" value="Unassembled WGS sequence"/>
</dbReference>
<evidence type="ECO:0000313" key="3">
    <source>
        <dbReference type="Proteomes" id="UP000324748"/>
    </source>
</evidence>
<proteinExistence type="predicted"/>
<evidence type="ECO:0000313" key="1">
    <source>
        <dbReference type="EMBL" id="KAA1067929.1"/>
    </source>
</evidence>